<evidence type="ECO:0000256" key="5">
    <source>
        <dbReference type="ARBA" id="ARBA00023002"/>
    </source>
</evidence>
<dbReference type="InterPro" id="IPR036291">
    <property type="entry name" value="NAD(P)-bd_dom_sf"/>
</dbReference>
<sequence>MSTTTALVLREINGPFSLEQISLNAIRNNEALVEIHATGICHTDLSCANGTLPASAPAVLGHEGAGVIKEVGADIIDLKPGDKVLLSFAHCGTCEQCTSGHPAYCYSFVPWNFGGKRPDGSSALNLDGSQNKKALYSSFFGQSSFARLAIVHRSSLVKVGDENDLALFAPLGCGLQTGAGAILNTLNVQPGKTVAIFGVGSVGMSAVMAAKLRGAKEIIAVDLQQSRLDLAKTLGATATILGSDSDIISKMQEVSPPNGVNYALDCTGVPAVIETMIKCLGTRGRAASVGAPSPGKTVDVDVFAQLIHGREYVGCCEGDAVPSKLIPFLIEQHAQGKYPIEELITYYDVKDFEQAISDTKSGKALKACLKAADPNNFVHLSHNDVDIQDGAVEMRYRTGVFCEEDLSKVTDIDSDYKKHEFLNLGRPLFPQIWFGLDTSFALTAYWLFELCIWSLIEYSMHHFLFHIEE</sequence>
<dbReference type="OrthoDB" id="1560166at2759"/>
<evidence type="ECO:0000256" key="3">
    <source>
        <dbReference type="ARBA" id="ARBA00022723"/>
    </source>
</evidence>
<dbReference type="PANTHER" id="PTHR43350">
    <property type="entry name" value="NAD-DEPENDENT ALCOHOL DEHYDROGENASE"/>
    <property type="match status" value="1"/>
</dbReference>
<dbReference type="GeneID" id="59310125"/>
<keyword evidence="9" id="KW-1185">Reference proteome</keyword>
<dbReference type="SUPFAM" id="SSF50129">
    <property type="entry name" value="GroES-like"/>
    <property type="match status" value="1"/>
</dbReference>
<dbReference type="Pfam" id="PF00107">
    <property type="entry name" value="ADH_zinc_N"/>
    <property type="match status" value="1"/>
</dbReference>
<dbReference type="FunFam" id="3.40.50.720:FF:000003">
    <property type="entry name" value="S-(hydroxymethyl)glutathione dehydrogenase"/>
    <property type="match status" value="1"/>
</dbReference>
<dbReference type="GO" id="GO:0016491">
    <property type="term" value="F:oxidoreductase activity"/>
    <property type="evidence" value="ECO:0007669"/>
    <property type="project" value="UniProtKB-KW"/>
</dbReference>
<keyword evidence="5" id="KW-0560">Oxidoreductase</keyword>
<gene>
    <name evidence="8" type="ORF">FSUBG_10793</name>
</gene>
<dbReference type="SMART" id="SM00829">
    <property type="entry name" value="PKS_ER"/>
    <property type="match status" value="1"/>
</dbReference>
<comment type="cofactor">
    <cofactor evidence="1 6">
        <name>Zn(2+)</name>
        <dbReference type="ChEBI" id="CHEBI:29105"/>
    </cofactor>
</comment>
<organism evidence="8 9">
    <name type="scientific">Gibberella subglutinans</name>
    <name type="common">Fusarium subglutinans</name>
    <dbReference type="NCBI Taxonomy" id="42677"/>
    <lineage>
        <taxon>Eukaryota</taxon>
        <taxon>Fungi</taxon>
        <taxon>Dikarya</taxon>
        <taxon>Ascomycota</taxon>
        <taxon>Pezizomycotina</taxon>
        <taxon>Sordariomycetes</taxon>
        <taxon>Hypocreomycetidae</taxon>
        <taxon>Hypocreales</taxon>
        <taxon>Nectriaceae</taxon>
        <taxon>Fusarium</taxon>
        <taxon>Fusarium fujikuroi species complex</taxon>
    </lineage>
</organism>
<dbReference type="Gene3D" id="3.90.180.10">
    <property type="entry name" value="Medium-chain alcohol dehydrogenases, catalytic domain"/>
    <property type="match status" value="1"/>
</dbReference>
<dbReference type="PANTHER" id="PTHR43350:SF11">
    <property type="entry name" value="ENOYL REDUCTASE (ER) DOMAIN-CONTAINING PROTEIN"/>
    <property type="match status" value="1"/>
</dbReference>
<keyword evidence="4 6" id="KW-0862">Zinc</keyword>
<comment type="similarity">
    <text evidence="2 6">Belongs to the zinc-containing alcohol dehydrogenase family.</text>
</comment>
<evidence type="ECO:0000313" key="8">
    <source>
        <dbReference type="EMBL" id="KAF5590577.1"/>
    </source>
</evidence>
<evidence type="ECO:0000256" key="4">
    <source>
        <dbReference type="ARBA" id="ARBA00022833"/>
    </source>
</evidence>
<dbReference type="EMBL" id="JAAOAV010000191">
    <property type="protein sequence ID" value="KAF5590577.1"/>
    <property type="molecule type" value="Genomic_DNA"/>
</dbReference>
<dbReference type="InterPro" id="IPR011032">
    <property type="entry name" value="GroES-like_sf"/>
</dbReference>
<comment type="caution">
    <text evidence="8">The sequence shown here is derived from an EMBL/GenBank/DDBJ whole genome shotgun (WGS) entry which is preliminary data.</text>
</comment>
<reference evidence="8 9" key="1">
    <citation type="submission" date="2020-05" db="EMBL/GenBank/DDBJ databases">
        <title>Identification and distribution of gene clusters putatively required for synthesis of sphingolipid metabolism inhibitors in phylogenetically diverse species of the filamentous fungus Fusarium.</title>
        <authorList>
            <person name="Kim H.-S."/>
            <person name="Busman M."/>
            <person name="Brown D.W."/>
            <person name="Divon H."/>
            <person name="Uhlig S."/>
            <person name="Proctor R.H."/>
        </authorList>
    </citation>
    <scope>NUCLEOTIDE SEQUENCE [LARGE SCALE GENOMIC DNA]</scope>
    <source>
        <strain evidence="8 9">NRRL 66333</strain>
    </source>
</reference>
<dbReference type="InterPro" id="IPR002328">
    <property type="entry name" value="ADH_Zn_CS"/>
</dbReference>
<accession>A0A8H5LEI1</accession>
<keyword evidence="3 6" id="KW-0479">Metal-binding</keyword>
<evidence type="ECO:0000313" key="9">
    <source>
        <dbReference type="Proteomes" id="UP000547976"/>
    </source>
</evidence>
<evidence type="ECO:0000256" key="2">
    <source>
        <dbReference type="ARBA" id="ARBA00008072"/>
    </source>
</evidence>
<dbReference type="RefSeq" id="XP_036533739.1">
    <property type="nucleotide sequence ID" value="XM_036675407.1"/>
</dbReference>
<dbReference type="InterPro" id="IPR020843">
    <property type="entry name" value="ER"/>
</dbReference>
<feature type="domain" description="Enoyl reductase (ER)" evidence="7">
    <location>
        <begin position="14"/>
        <end position="369"/>
    </location>
</feature>
<proteinExistence type="inferred from homology"/>
<dbReference type="CDD" id="cd08278">
    <property type="entry name" value="benzyl_alcohol_DH"/>
    <property type="match status" value="1"/>
</dbReference>
<dbReference type="InterPro" id="IPR013154">
    <property type="entry name" value="ADH-like_N"/>
</dbReference>
<dbReference type="InterPro" id="IPR013149">
    <property type="entry name" value="ADH-like_C"/>
</dbReference>
<evidence type="ECO:0000256" key="1">
    <source>
        <dbReference type="ARBA" id="ARBA00001947"/>
    </source>
</evidence>
<dbReference type="AlphaFoldDB" id="A0A8H5LEI1"/>
<dbReference type="Gene3D" id="3.40.50.720">
    <property type="entry name" value="NAD(P)-binding Rossmann-like Domain"/>
    <property type="match status" value="1"/>
</dbReference>
<protein>
    <submittedName>
        <fullName evidence="8">Alcohol dehydrogenase</fullName>
    </submittedName>
</protein>
<dbReference type="Pfam" id="PF08240">
    <property type="entry name" value="ADH_N"/>
    <property type="match status" value="1"/>
</dbReference>
<name>A0A8H5LEI1_GIBSU</name>
<evidence type="ECO:0000256" key="6">
    <source>
        <dbReference type="RuleBase" id="RU361277"/>
    </source>
</evidence>
<evidence type="ECO:0000259" key="7">
    <source>
        <dbReference type="SMART" id="SM00829"/>
    </source>
</evidence>
<dbReference type="GO" id="GO:0008270">
    <property type="term" value="F:zinc ion binding"/>
    <property type="evidence" value="ECO:0007669"/>
    <property type="project" value="InterPro"/>
</dbReference>
<dbReference type="SUPFAM" id="SSF51735">
    <property type="entry name" value="NAD(P)-binding Rossmann-fold domains"/>
    <property type="match status" value="1"/>
</dbReference>
<dbReference type="Proteomes" id="UP000547976">
    <property type="component" value="Unassembled WGS sequence"/>
</dbReference>
<dbReference type="PROSITE" id="PS00059">
    <property type="entry name" value="ADH_ZINC"/>
    <property type="match status" value="1"/>
</dbReference>